<dbReference type="EMBL" id="JALBCA010000009">
    <property type="protein sequence ID" value="KAI2391900.1"/>
    <property type="molecule type" value="Genomic_DNA"/>
</dbReference>
<comment type="caution">
    <text evidence="1">The sequence shown here is derived from an EMBL/GenBank/DDBJ whole genome shotgun (WGS) entry which is preliminary data.</text>
</comment>
<proteinExistence type="predicted"/>
<organism evidence="1">
    <name type="scientific">Ophidiomyces ophidiicola</name>
    <dbReference type="NCBI Taxonomy" id="1387563"/>
    <lineage>
        <taxon>Eukaryota</taxon>
        <taxon>Fungi</taxon>
        <taxon>Dikarya</taxon>
        <taxon>Ascomycota</taxon>
        <taxon>Pezizomycotina</taxon>
        <taxon>Eurotiomycetes</taxon>
        <taxon>Eurotiomycetidae</taxon>
        <taxon>Onygenales</taxon>
        <taxon>Onygenaceae</taxon>
        <taxon>Ophidiomyces</taxon>
    </lineage>
</organism>
<evidence type="ECO:0000313" key="1">
    <source>
        <dbReference type="EMBL" id="KAI2391900.1"/>
    </source>
</evidence>
<keyword evidence="1" id="KW-0675">Receptor</keyword>
<accession>A0ACB8V412</accession>
<sequence>MASTTRLPIIAEGKLTAQPLEAVPQFNWVFLVELIVCGILTLFFLFYFNRLFATLLSYGLRAYTWHYYRIYIDIHALQVSLLGGRIFFKGVRYHGENETVLVQSGYVTWRYWLRSVQGSRLTQERSRQNTPSLNSKRRGGKCKESNTSENDGTGNVTLLPCRMEIKLHGVEWFVYNRSAAYDAILSGFHDSVRAGSMGAENEDGRRAGTASREANIVAPDSFRETGAGSQVTDRKARMNCERSSASQSESVPDTGRPALPTFISLLPIWVSCHKGALIVGNQYTKSILTFTFGKCAGKIDAASSGPLDLYKQCFEFELFHPLVQMKPNPDFKQSQLSALNTATGGRRTHHFNWTRSHRKQKIWHKLRDLIPYYQRSVESFRKGTNRPKSARPMPEDLTSEPHWLGLTRYLDEESRNEHEGWNAIEYGRFSTLLDCPAITLKYHWDIPGTVSGQQNHPGSSDRRMANDINGAVPPEWGMHLIVKGGMINYGPWADRERVNLQAMLFPNFYRDSRAASHLNIGESRQSSSFNFLVDFENETNIRVPTREASKDWKWKNRSQATNGASRLKKTKEKSHPRGNDTDKGAHGPDIRPFGWIALQVGHGSRIEYQMDMFATSSGYRNTLLLEFQSAKMTTSVNHAILWQATYHKISCDLSNPLEWNTMRTWSFDIDSPDLDLFVLREHIFLFTDLVNDWTSGPFSEFYTFLPFQYNIRLSAANAKLFLNVNDSNIINDPTDTDDNSFLIFKSETLISNVCIPTVNYRPKQNSIPFDLNLSHTTVELSAPLWNTHRSFIQQSSIASLDNLVMTGNYSFNTLSSSTLTDVLTLDIFGASASLYMYGFLVNDLLKLKENYFGEHVHFKTLEEYQDLANSDSKANPTITSTNSNDLDVIIHIRGNSYKVLFPGNVYDTLNCVAFKAATLETDVRFTNYYMDLQASFSPLTASLEMLNPSASVSEPDLFIDGLNIYGHRLFGLPPAEPTYVCNWDFDVGRIVGQFSSNFLKNIISALRSFAYSIDDEENSLPPLYPFVLHDIIFLRARITSIEVWVVLDAAALLFSSGTVDIDLNDWIGRAFSMRLNLTIPDITAAVIDQNSATKQDTRPTHPVKTYSIFETSIKLKVVERKADISTKLALQQHHIRVHDQRTQRTPWLVREAEEQVGSPLNISEGHRMAAMPVPRMPPPIQDNLTSSRSSLSSMSVGPNKCNLPKYENVSKEENNTTRQVRSSFLGSNSTGIDSDARSNRPASQMSSTDAYHAISKDNTGKILVSNSSNLTLWSMPHFPLHRVALDRGDLPSPTPLVVHDRDEKFENDTPDLILSGNDIKTNHLFFSVGFVSGIHGFCRPEALFAVTSLLESIQPIHPIEVLDDLQAAVVSDILTYTKRLTSPKESMNLGLTLPICRIRLINTFPQPEGQGMDMSRDQFDLKASGMRVVFSRRTKTEKDYVKPKQEGLTVHFTAKSISLAVVVKGLFNDPWEHMILSFQTEEFLFWLMIEKAISARIQIQDINLLFPSENIKCLASFFQRLDAFTSSISNSMATITHRRRLHTLIYHLTKFGSRTPDPQFLTRPSYVLRAAEEHLRVHDSWKILSRLRNIYKCLPQEQLQQLTSKCIDNNFSYPADCESVVLSNFDQWRTWDLAHVKKSHVMNMIWGPSKIKPVTDKMLQNISVFVRSSQLFLHPPPNEALLLLEDLSTQIQVTFDTQQGILPTKGLLTVENRCSNAILKLRWELIKIFEENLDNFMSIFLQPNSCDAPSNIPNKKKETKDFHVLIVVDKASAILDSINLTASYLGEGLKSSIVFTQTSVNQQEKLSILFGSETAFAELRSRTTRLMLWRLFNSHAFLSHSFTKVDSHEIHEWKCHAKCRSLQYDMIEDPLGLIQVADRFLEDEVKGILGIVTNLDAKSKSKERIAKPDVHRFYMTAFLDDYELRFLLLPSITYWMSGGVVRLSLSPKTTSSFQIDFDIKNNTHTLQSNKEGRERIISSLAIPPINGRLVKFTSNSRSAFDIYSTIELIKVDADSVRNILGTIRGPEISHFTSDLQHDIKILKRNIDDLLRQPDPAPVDFSPTEPTPIYRLQLTLAGLSIHSSAPSLGSKNSFADMDLNFGVVQINVENTNIDGSLLDLPQLEVILSQMIFDVRKREKDQTQSFGKLKLCAKLSGTSSKNDRGETLRYYHLSSRCFHVDLSAETASVILDIATHLQERFKMLDVSEEIKQLRKLRRIRSRAKVQGSLVPAISVDGPSEGLFNTIFSVDLLNIQLSWLVSACTEIPQGKETEDLVFSIQRIEIVTGRQSAARLRIEGMQLQMVHMSKDKRKRSQNSALLPEVVFDVAYLSLGNQGRLAFQAAGKVLDIRMTSDFILPASILQRSLASASERVREAKSRWNIGVPSEKKPKSRGSGIGQLSSLLVDADFAGAEVSLQSRDGHRIEGHIDPSNSNVPQSGAKYGQYFASDAASIATFRAPGVAVKVQFEDAEGKDPTLNAEIKVAASTNVLHPTVVPLITEITSSITEVVGESGNETTGTLDAPVSEKGAQAKSIEANDPTTILGRCKLNIGLRICKQEFTLSCQPIARVAASARFEDSYITINTVQSEEQRRFFAILMSFNKLQASIKHVYSSESTANFDIDSIVVSMMNSKHVSSSNGISAILKVNPVGLRINAKQVQDFLLFQEIWAPHKRPSKPQKTKPSPTEAQPYIVQQYQQMASAESFPWNSTISIEQLDVQLDLGQTLGKSEFSIKKLWLSSKKSSDWEQNLCIGFDAINVQSSGRLSGFVKLSQFKIRTSIEWIDHGSNLEYHTPLIQAAIGFNQLQSKISFEYQPFLVADITSFEFLMYNVRDTVELHNDRLVSTLDGGKFQLFCTTLTASQGLGLFQTLRRLVQDKQAAYESSIKEIEAFIQRKSSVGSSPLDVQPELAAVTNESNEAKMPISLQTNVVVNLQEIKVGAFPNTFQDNQIFKLEALDAEARFSVVIQAGKIHSGLGLTLGQLRVALSNVSRPTEIVLEELSATDIAHRAAGSRGGTILKVPRLVAIMETWQVPASNHIDYIFKSFFEGKVDVGWNYSRIAFIRGMWDTHSRALANRLGKPLPQAAVQITGEPKGEDGKYSGQEKITAVVNVPQSKYTYTALEPPVIETPQLRDMGEATPPLEWIGLHRDKLPNITHQIIIVTLMEVAKDVEDAYSKILGS</sequence>
<protein>
    <submittedName>
        <fullName evidence="1">Macrophage colony-stimulating factor 1 receptor</fullName>
    </submittedName>
</protein>
<gene>
    <name evidence="1" type="primary">CSF1</name>
    <name evidence="1" type="ORF">LOY88_000885</name>
</gene>
<name>A0ACB8V412_9EURO</name>
<reference evidence="1" key="1">
    <citation type="journal article" date="2022" name="bioRxiv">
        <title>Population genetic analysis of Ophidiomyces ophidiicola, the causative agent of snake fungal disease, indicates recent introductions to the USA.</title>
        <authorList>
            <person name="Ladner J.T."/>
            <person name="Palmer J.M."/>
            <person name="Ettinger C.L."/>
            <person name="Stajich J.E."/>
            <person name="Farrell T.M."/>
            <person name="Glorioso B.M."/>
            <person name="Lawson B."/>
            <person name="Price S.J."/>
            <person name="Stengle A.G."/>
            <person name="Grear D.A."/>
            <person name="Lorch J.M."/>
        </authorList>
    </citation>
    <scope>NUCLEOTIDE SEQUENCE</scope>
    <source>
        <strain evidence="1">NWHC 24266-5</strain>
    </source>
</reference>